<evidence type="ECO:0000313" key="2">
    <source>
        <dbReference type="EMBL" id="KKS85454.1"/>
    </source>
</evidence>
<dbReference type="PANTHER" id="PTHR43685:SF2">
    <property type="entry name" value="GLYCOSYLTRANSFERASE 2-LIKE DOMAIN-CONTAINING PROTEIN"/>
    <property type="match status" value="1"/>
</dbReference>
<reference evidence="2 3" key="1">
    <citation type="journal article" date="2015" name="Nature">
        <title>rRNA introns, odd ribosomes, and small enigmatic genomes across a large radiation of phyla.</title>
        <authorList>
            <person name="Brown C.T."/>
            <person name="Hug L.A."/>
            <person name="Thomas B.C."/>
            <person name="Sharon I."/>
            <person name="Castelle C.J."/>
            <person name="Singh A."/>
            <person name="Wilkins M.J."/>
            <person name="Williams K.H."/>
            <person name="Banfield J.F."/>
        </authorList>
    </citation>
    <scope>NUCLEOTIDE SEQUENCE [LARGE SCALE GENOMIC DNA]</scope>
</reference>
<accession>A0A0G1CIZ6</accession>
<dbReference type="Proteomes" id="UP000034543">
    <property type="component" value="Unassembled WGS sequence"/>
</dbReference>
<proteinExistence type="predicted"/>
<feature type="domain" description="Glycosyltransferase 2-like" evidence="1">
    <location>
        <begin position="22"/>
        <end position="78"/>
    </location>
</feature>
<dbReference type="PANTHER" id="PTHR43685">
    <property type="entry name" value="GLYCOSYLTRANSFERASE"/>
    <property type="match status" value="1"/>
</dbReference>
<dbReference type="InterPro" id="IPR001173">
    <property type="entry name" value="Glyco_trans_2-like"/>
</dbReference>
<evidence type="ECO:0000259" key="1">
    <source>
        <dbReference type="Pfam" id="PF00535"/>
    </source>
</evidence>
<dbReference type="GO" id="GO:0016740">
    <property type="term" value="F:transferase activity"/>
    <property type="evidence" value="ECO:0007669"/>
    <property type="project" value="UniProtKB-KW"/>
</dbReference>
<dbReference type="InterPro" id="IPR050834">
    <property type="entry name" value="Glycosyltransf_2"/>
</dbReference>
<organism evidence="2 3">
    <name type="scientific">Candidatus Gottesmanbacteria bacterium GW2011_GWA1_43_11</name>
    <dbReference type="NCBI Taxonomy" id="1618436"/>
    <lineage>
        <taxon>Bacteria</taxon>
        <taxon>Candidatus Gottesmaniibacteriota</taxon>
    </lineage>
</organism>
<dbReference type="Gene3D" id="3.90.550.10">
    <property type="entry name" value="Spore Coat Polysaccharide Biosynthesis Protein SpsA, Chain A"/>
    <property type="match status" value="1"/>
</dbReference>
<dbReference type="EMBL" id="LCFB01000007">
    <property type="protein sequence ID" value="KKS85454.1"/>
    <property type="molecule type" value="Genomic_DNA"/>
</dbReference>
<dbReference type="Pfam" id="PF00535">
    <property type="entry name" value="Glycos_transf_2"/>
    <property type="match status" value="1"/>
</dbReference>
<dbReference type="InterPro" id="IPR029044">
    <property type="entry name" value="Nucleotide-diphossugar_trans"/>
</dbReference>
<sequence>MATKQSVSYFIYYKSMKQPLVSIITPSYNNMQFIGECIESVLTQDYPHVEHIIQDGESTDGTLKVLKRYTGSKYNKRILWMSVPDRGQIDRPGRHPLSAQCR</sequence>
<comment type="caution">
    <text evidence="2">The sequence shown here is derived from an EMBL/GenBank/DDBJ whole genome shotgun (WGS) entry which is preliminary data.</text>
</comment>
<dbReference type="STRING" id="1618436.UV59_C0007G0037"/>
<evidence type="ECO:0000313" key="3">
    <source>
        <dbReference type="Proteomes" id="UP000034543"/>
    </source>
</evidence>
<dbReference type="SUPFAM" id="SSF53448">
    <property type="entry name" value="Nucleotide-diphospho-sugar transferases"/>
    <property type="match status" value="1"/>
</dbReference>
<name>A0A0G1CIZ6_9BACT</name>
<keyword evidence="2" id="KW-0808">Transferase</keyword>
<gene>
    <name evidence="2" type="ORF">UV59_C0007G0037</name>
</gene>
<protein>
    <submittedName>
        <fullName evidence="2">Glycosyl transferase</fullName>
    </submittedName>
</protein>
<dbReference type="AlphaFoldDB" id="A0A0G1CIZ6"/>